<sequence>MSSDKNNSAGSEPYDVKKRRLVESDTTESKNEKAVKILNPFRIENNEEDKHITEESEKQEIIDNELKNLKDDVFHANEPLENDEYKNNHEDFEDSQETKNAARKEDNIDRRQFTESEENSEDISAEMTQKQIKQEENPNIKAGEAKHTPDDADLTDAMVFLNKIKDDYSHNVQVYDQFLETMRDFKFGKIDSTEVCKRIRILFKENPHLIRSFEEYLPHHLKTSFGSHMMNRGAVLSGQHSIPYRNVPNVAGPLPYQPASVPPYVNAESIPRQPYIPNANYPPHLTMGRQMNPIGAEGHRTMPQIPLGAGGLRPPVPVDRGMKNEKQQIFVEKLKQKYTPSSLIYSNVIDAMLSPNVTSTELYNYVKEILKNDPELFNDFKSCCDLNYDSPESLPHEIREKYTLEKIKNIMEEKGILGYFTMILNYYNQDLVSGKKLFYLLDILIDNKEYIKELKNYLKYSDKDDKAKIYNKSDFIGSYVEKNAQTLLNQESATNLEINDRFVCLNTLVSEETVYVVRNKNYSEEYLVRLGDDRSEFDVQIQRLKCFICRLFKLYALLPDEPKTLDISDLDMSTSIVRDVLKMIYGKEENKILEKILENSKAAIPKIIKRCCVVYKEFLTKQKENRLNWRFVAEQHYYKAYDIDGIDFRNSEKNNLTLRHIKEISKDDFSIKVTDRELLKFLSLIIKKYVSCHSNQSKVVTIQQKVDFFKNVFANINNSSFEYSVSLEYYGLYFYILTLYNRLKELKETDFKLEQPSKVAIKLGLVEPNEYETSFSAVLEYCRLAAEKSLDNDSFEEKIRIVTKCKGFKLYNFKKILNKLDKWAIIIIEKALEKNEDGMDLFNIHKNNSVISLKRNAGLAISEEANEFSDRKNE</sequence>
<comment type="caution">
    <text evidence="7">The sequence shown here is derived from an EMBL/GenBank/DDBJ whole genome shotgun (WGS) entry which is preliminary data.</text>
</comment>
<keyword evidence="2 3" id="KW-0539">Nucleus</keyword>
<gene>
    <name evidence="7" type="primary">SIN3</name>
    <name evidence="7" type="ORF">EHP00_162</name>
</gene>
<dbReference type="InterPro" id="IPR036600">
    <property type="entry name" value="PAH_sf"/>
</dbReference>
<feature type="domain" description="Histone deacetylase interacting" evidence="5">
    <location>
        <begin position="497"/>
        <end position="555"/>
    </location>
</feature>
<proteinExistence type="predicted"/>
<dbReference type="Pfam" id="PF02671">
    <property type="entry name" value="PAH"/>
    <property type="match status" value="1"/>
</dbReference>
<dbReference type="Pfam" id="PF16879">
    <property type="entry name" value="Sin3a_C"/>
    <property type="match status" value="1"/>
</dbReference>
<dbReference type="Pfam" id="PF08295">
    <property type="entry name" value="Sin3_corepress"/>
    <property type="match status" value="1"/>
</dbReference>
<evidence type="ECO:0000256" key="2">
    <source>
        <dbReference type="ARBA" id="ARBA00023242"/>
    </source>
</evidence>
<dbReference type="InterPro" id="IPR013194">
    <property type="entry name" value="HDAC_interact_dom"/>
</dbReference>
<evidence type="ECO:0000313" key="8">
    <source>
        <dbReference type="Proteomes" id="UP000192758"/>
    </source>
</evidence>
<dbReference type="Proteomes" id="UP000192758">
    <property type="component" value="Unassembled WGS sequence"/>
</dbReference>
<evidence type="ECO:0000259" key="6">
    <source>
        <dbReference type="Pfam" id="PF16879"/>
    </source>
</evidence>
<dbReference type="GO" id="GO:0005634">
    <property type="term" value="C:nucleus"/>
    <property type="evidence" value="ECO:0007669"/>
    <property type="project" value="UniProtKB-SubCell"/>
</dbReference>
<dbReference type="EMBL" id="MNPJ01000016">
    <property type="protein sequence ID" value="OQS54807.1"/>
    <property type="molecule type" value="Genomic_DNA"/>
</dbReference>
<evidence type="ECO:0000256" key="4">
    <source>
        <dbReference type="SAM" id="MobiDB-lite"/>
    </source>
</evidence>
<organism evidence="7 8">
    <name type="scientific">Ecytonucleospora hepatopenaei</name>
    <dbReference type="NCBI Taxonomy" id="646526"/>
    <lineage>
        <taxon>Eukaryota</taxon>
        <taxon>Fungi</taxon>
        <taxon>Fungi incertae sedis</taxon>
        <taxon>Microsporidia</taxon>
        <taxon>Enterocytozoonidae</taxon>
        <taxon>Ecytonucleospora</taxon>
    </lineage>
</organism>
<dbReference type="Gene3D" id="1.20.1160.11">
    <property type="entry name" value="Paired amphipathic helix"/>
    <property type="match status" value="1"/>
</dbReference>
<accession>A0A1W0E6B2</accession>
<evidence type="ECO:0000256" key="1">
    <source>
        <dbReference type="ARBA" id="ARBA00004123"/>
    </source>
</evidence>
<feature type="compositionally biased region" description="Basic and acidic residues" evidence="4">
    <location>
        <begin position="21"/>
        <end position="31"/>
    </location>
</feature>
<dbReference type="SUPFAM" id="SSF47762">
    <property type="entry name" value="PAH2 domain"/>
    <property type="match status" value="2"/>
</dbReference>
<dbReference type="VEuPathDB" id="MicrosporidiaDB:EHP00_162"/>
<protein>
    <submittedName>
        <fullName evidence="7">SIN3</fullName>
    </submittedName>
</protein>
<name>A0A1W0E6B2_9MICR</name>
<dbReference type="GO" id="GO:0003714">
    <property type="term" value="F:transcription corepressor activity"/>
    <property type="evidence" value="ECO:0007669"/>
    <property type="project" value="InterPro"/>
</dbReference>
<reference evidence="7 8" key="1">
    <citation type="journal article" date="2017" name="Environ. Microbiol.">
        <title>Decay of the glycolytic pathway and adaptation to intranuclear parasitism within Enterocytozoonidae microsporidia.</title>
        <authorList>
            <person name="Wiredu Boakye D."/>
            <person name="Jaroenlak P."/>
            <person name="Prachumwat A."/>
            <person name="Williams T.A."/>
            <person name="Bateman K.S."/>
            <person name="Itsathitphaisarn O."/>
            <person name="Sritunyalucksana K."/>
            <person name="Paszkiewicz K.H."/>
            <person name="Moore K.A."/>
            <person name="Stentiford G.D."/>
            <person name="Williams B.A."/>
        </authorList>
    </citation>
    <scope>NUCLEOTIDE SEQUENCE [LARGE SCALE GENOMIC DNA]</scope>
    <source>
        <strain evidence="7 8">TH1</strain>
    </source>
</reference>
<comment type="subcellular location">
    <subcellularLocation>
        <location evidence="1 3">Nucleus</location>
    </subcellularLocation>
</comment>
<dbReference type="PROSITE" id="PS51477">
    <property type="entry name" value="PAH"/>
    <property type="match status" value="1"/>
</dbReference>
<dbReference type="PANTHER" id="PTHR12346">
    <property type="entry name" value="SIN3B-RELATED"/>
    <property type="match status" value="1"/>
</dbReference>
<dbReference type="AlphaFoldDB" id="A0A1W0E6B2"/>
<evidence type="ECO:0000259" key="5">
    <source>
        <dbReference type="Pfam" id="PF08295"/>
    </source>
</evidence>
<keyword evidence="8" id="KW-1185">Reference proteome</keyword>
<evidence type="ECO:0000313" key="7">
    <source>
        <dbReference type="EMBL" id="OQS54807.1"/>
    </source>
</evidence>
<dbReference type="InterPro" id="IPR003822">
    <property type="entry name" value="PAH"/>
</dbReference>
<feature type="compositionally biased region" description="Basic and acidic residues" evidence="4">
    <location>
        <begin position="83"/>
        <end position="114"/>
    </location>
</feature>
<feature type="domain" description="Sin3 C-terminal" evidence="6">
    <location>
        <begin position="729"/>
        <end position="852"/>
    </location>
</feature>
<dbReference type="InterPro" id="IPR031693">
    <property type="entry name" value="Sin3_C"/>
</dbReference>
<dbReference type="OrthoDB" id="10265969at2759"/>
<dbReference type="InterPro" id="IPR039774">
    <property type="entry name" value="Sin3-like"/>
</dbReference>
<feature type="compositionally biased region" description="Polar residues" evidence="4">
    <location>
        <begin position="1"/>
        <end position="10"/>
    </location>
</feature>
<feature type="compositionally biased region" description="Basic and acidic residues" evidence="4">
    <location>
        <begin position="132"/>
        <end position="149"/>
    </location>
</feature>
<feature type="region of interest" description="Disordered" evidence="4">
    <location>
        <begin position="72"/>
        <end position="149"/>
    </location>
</feature>
<evidence type="ECO:0000256" key="3">
    <source>
        <dbReference type="PROSITE-ProRule" id="PRU00810"/>
    </source>
</evidence>
<feature type="compositionally biased region" description="Acidic residues" evidence="4">
    <location>
        <begin position="115"/>
        <end position="124"/>
    </location>
</feature>
<feature type="region of interest" description="Disordered" evidence="4">
    <location>
        <begin position="1"/>
        <end position="31"/>
    </location>
</feature>
<dbReference type="STRING" id="646526.A0A1W0E6B2"/>